<feature type="signal peptide" evidence="10">
    <location>
        <begin position="1"/>
        <end position="16"/>
    </location>
</feature>
<evidence type="ECO:0000256" key="1">
    <source>
        <dbReference type="ARBA" id="ARBA00004589"/>
    </source>
</evidence>
<keyword evidence="9" id="KW-0408">Iron</keyword>
<evidence type="ECO:0000256" key="9">
    <source>
        <dbReference type="PROSITE-ProRule" id="PRU01356"/>
    </source>
</evidence>
<keyword evidence="9" id="KW-0349">Heme</keyword>
<sequence length="112" mass="11329">MKLQLAILSLIVSISAQSVGLSDVPLCAASCAKQIIANKGTCGAADVKCFCELPAIGEMMATNGCIMTSCAGKVKATVDQMNKICGGASASGYPKAAPAGVTRRLSVHGPRE</sequence>
<keyword evidence="5" id="KW-0325">Glycoprotein</keyword>
<keyword evidence="13" id="KW-1185">Reference proteome</keyword>
<dbReference type="EMBL" id="CP042199">
    <property type="protein sequence ID" value="QDS76640.1"/>
    <property type="molecule type" value="Genomic_DNA"/>
</dbReference>
<dbReference type="GO" id="GO:0005576">
    <property type="term" value="C:extracellular region"/>
    <property type="evidence" value="ECO:0007669"/>
    <property type="project" value="UniProtKB-SubCell"/>
</dbReference>
<organism evidence="12 13">
    <name type="scientific">Venturia effusa</name>
    <dbReference type="NCBI Taxonomy" id="50376"/>
    <lineage>
        <taxon>Eukaryota</taxon>
        <taxon>Fungi</taxon>
        <taxon>Dikarya</taxon>
        <taxon>Ascomycota</taxon>
        <taxon>Pezizomycotina</taxon>
        <taxon>Dothideomycetes</taxon>
        <taxon>Pleosporomycetidae</taxon>
        <taxon>Venturiales</taxon>
        <taxon>Venturiaceae</taxon>
        <taxon>Venturia</taxon>
    </lineage>
</organism>
<evidence type="ECO:0000259" key="11">
    <source>
        <dbReference type="PROSITE" id="PS52012"/>
    </source>
</evidence>
<dbReference type="AlphaFoldDB" id="A0A517LLX2"/>
<proteinExistence type="inferred from homology"/>
<keyword evidence="4" id="KW-0964">Secreted</keyword>
<keyword evidence="5" id="KW-0472">Membrane</keyword>
<keyword evidence="8" id="KW-0449">Lipoprotein</keyword>
<dbReference type="PROSITE" id="PS52012">
    <property type="entry name" value="CFEM"/>
    <property type="match status" value="1"/>
</dbReference>
<evidence type="ECO:0000313" key="13">
    <source>
        <dbReference type="Proteomes" id="UP000316270"/>
    </source>
</evidence>
<evidence type="ECO:0000256" key="6">
    <source>
        <dbReference type="ARBA" id="ARBA00022729"/>
    </source>
</evidence>
<keyword evidence="5" id="KW-0336">GPI-anchor</keyword>
<feature type="domain" description="CFEM" evidence="11">
    <location>
        <begin position="1"/>
        <end position="112"/>
    </location>
</feature>
<evidence type="ECO:0000256" key="4">
    <source>
        <dbReference type="ARBA" id="ARBA00022525"/>
    </source>
</evidence>
<comment type="caution">
    <text evidence="9">Lacks conserved residue(s) required for the propagation of feature annotation.</text>
</comment>
<protein>
    <recommendedName>
        <fullName evidence="11">CFEM domain-containing protein</fullName>
    </recommendedName>
</protein>
<dbReference type="Pfam" id="PF05730">
    <property type="entry name" value="CFEM"/>
    <property type="match status" value="1"/>
</dbReference>
<comment type="similarity">
    <text evidence="3">Belongs to the RBT5 family.</text>
</comment>
<accession>A0A517LLX2</accession>
<keyword evidence="7 9" id="KW-1015">Disulfide bond</keyword>
<feature type="binding site" description="axial binding residue" evidence="9">
    <location>
        <position position="46"/>
    </location>
    <ligand>
        <name>heme</name>
        <dbReference type="ChEBI" id="CHEBI:30413"/>
    </ligand>
    <ligandPart>
        <name>Fe</name>
        <dbReference type="ChEBI" id="CHEBI:18248"/>
    </ligandPart>
</feature>
<evidence type="ECO:0000256" key="5">
    <source>
        <dbReference type="ARBA" id="ARBA00022622"/>
    </source>
</evidence>
<evidence type="ECO:0000256" key="3">
    <source>
        <dbReference type="ARBA" id="ARBA00010031"/>
    </source>
</evidence>
<dbReference type="InterPro" id="IPR008427">
    <property type="entry name" value="Extracellular_membr_CFEM_dom"/>
</dbReference>
<dbReference type="GO" id="GO:0046872">
    <property type="term" value="F:metal ion binding"/>
    <property type="evidence" value="ECO:0007669"/>
    <property type="project" value="UniProtKB-UniRule"/>
</dbReference>
<comment type="subcellular location">
    <subcellularLocation>
        <location evidence="1">Membrane</location>
        <topology evidence="1">Lipid-anchor</topology>
        <topology evidence="1">GPI-anchor</topology>
    </subcellularLocation>
    <subcellularLocation>
        <location evidence="2">Secreted</location>
    </subcellularLocation>
</comment>
<keyword evidence="6 10" id="KW-0732">Signal</keyword>
<evidence type="ECO:0000256" key="10">
    <source>
        <dbReference type="SAM" id="SignalP"/>
    </source>
</evidence>
<evidence type="ECO:0000313" key="12">
    <source>
        <dbReference type="EMBL" id="QDS76640.1"/>
    </source>
</evidence>
<dbReference type="GO" id="GO:0098552">
    <property type="term" value="C:side of membrane"/>
    <property type="evidence" value="ECO:0007669"/>
    <property type="project" value="UniProtKB-KW"/>
</dbReference>
<evidence type="ECO:0000256" key="2">
    <source>
        <dbReference type="ARBA" id="ARBA00004613"/>
    </source>
</evidence>
<gene>
    <name evidence="12" type="ORF">FKW77_008028</name>
</gene>
<reference evidence="12 13" key="1">
    <citation type="submission" date="2019-07" db="EMBL/GenBank/DDBJ databases">
        <title>Finished genome of Venturia effusa.</title>
        <authorList>
            <person name="Young C.A."/>
            <person name="Cox M.P."/>
            <person name="Ganley A.R.D."/>
            <person name="David W.J."/>
        </authorList>
    </citation>
    <scope>NUCLEOTIDE SEQUENCE [LARGE SCALE GENOMIC DNA]</scope>
    <source>
        <strain evidence="13">albino</strain>
    </source>
</reference>
<feature type="disulfide bond" evidence="9">
    <location>
        <begin position="42"/>
        <end position="49"/>
    </location>
</feature>
<evidence type="ECO:0000256" key="8">
    <source>
        <dbReference type="ARBA" id="ARBA00023288"/>
    </source>
</evidence>
<name>A0A517LLX2_9PEZI</name>
<feature type="chain" id="PRO_5022022658" description="CFEM domain-containing protein" evidence="10">
    <location>
        <begin position="17"/>
        <end position="112"/>
    </location>
</feature>
<dbReference type="Proteomes" id="UP000316270">
    <property type="component" value="Chromosome 15"/>
</dbReference>
<evidence type="ECO:0000256" key="7">
    <source>
        <dbReference type="ARBA" id="ARBA00023157"/>
    </source>
</evidence>
<dbReference type="OrthoDB" id="10367420at2759"/>
<keyword evidence="9" id="KW-0479">Metal-binding</keyword>